<keyword evidence="3" id="KW-1185">Reference proteome</keyword>
<sequence>MRKPGKSRPIKICFKDKNAPAHILSMLRRNLTFAQVLPGGSRICCDPTPRELELEYSARKECYERNKKENLNEYNVHDHFHIVRKKLPSPWKTTTTSEMPNKTIPTEMTPISSMTTRTDTQALPINDNRAPEQPRAPHASIGRTKYH</sequence>
<evidence type="ECO:0000256" key="1">
    <source>
        <dbReference type="SAM" id="MobiDB-lite"/>
    </source>
</evidence>
<protein>
    <submittedName>
        <fullName evidence="2">Uncharacterized protein</fullName>
    </submittedName>
</protein>
<proteinExistence type="predicted"/>
<accession>A0A0B2VAF9</accession>
<dbReference type="EMBL" id="JPKZ01001740">
    <property type="protein sequence ID" value="KHN80471.1"/>
    <property type="molecule type" value="Genomic_DNA"/>
</dbReference>
<reference evidence="2 3" key="1">
    <citation type="submission" date="2014-11" db="EMBL/GenBank/DDBJ databases">
        <title>Genetic blueprint of the zoonotic pathogen Toxocara canis.</title>
        <authorList>
            <person name="Zhu X.-Q."/>
            <person name="Korhonen P.K."/>
            <person name="Cai H."/>
            <person name="Young N.D."/>
            <person name="Nejsum P."/>
            <person name="von Samson-Himmelstjerna G."/>
            <person name="Boag P.R."/>
            <person name="Tan P."/>
            <person name="Li Q."/>
            <person name="Min J."/>
            <person name="Yang Y."/>
            <person name="Wang X."/>
            <person name="Fang X."/>
            <person name="Hall R.S."/>
            <person name="Hofmann A."/>
            <person name="Sternberg P.W."/>
            <person name="Jex A.R."/>
            <person name="Gasser R.B."/>
        </authorList>
    </citation>
    <scope>NUCLEOTIDE SEQUENCE [LARGE SCALE GENOMIC DNA]</scope>
    <source>
        <strain evidence="2">PN_DK_2014</strain>
    </source>
</reference>
<evidence type="ECO:0000313" key="3">
    <source>
        <dbReference type="Proteomes" id="UP000031036"/>
    </source>
</evidence>
<evidence type="ECO:0000313" key="2">
    <source>
        <dbReference type="EMBL" id="KHN80471.1"/>
    </source>
</evidence>
<feature type="region of interest" description="Disordered" evidence="1">
    <location>
        <begin position="123"/>
        <end position="147"/>
    </location>
</feature>
<dbReference type="AlphaFoldDB" id="A0A0B2VAF9"/>
<gene>
    <name evidence="2" type="ORF">Tcan_09558</name>
</gene>
<name>A0A0B2VAF9_TOXCA</name>
<organism evidence="2 3">
    <name type="scientific">Toxocara canis</name>
    <name type="common">Canine roundworm</name>
    <dbReference type="NCBI Taxonomy" id="6265"/>
    <lineage>
        <taxon>Eukaryota</taxon>
        <taxon>Metazoa</taxon>
        <taxon>Ecdysozoa</taxon>
        <taxon>Nematoda</taxon>
        <taxon>Chromadorea</taxon>
        <taxon>Rhabditida</taxon>
        <taxon>Spirurina</taxon>
        <taxon>Ascaridomorpha</taxon>
        <taxon>Ascaridoidea</taxon>
        <taxon>Toxocaridae</taxon>
        <taxon>Toxocara</taxon>
    </lineage>
</organism>
<comment type="caution">
    <text evidence="2">The sequence shown here is derived from an EMBL/GenBank/DDBJ whole genome shotgun (WGS) entry which is preliminary data.</text>
</comment>
<dbReference type="OrthoDB" id="5859941at2759"/>
<dbReference type="Proteomes" id="UP000031036">
    <property type="component" value="Unassembled WGS sequence"/>
</dbReference>